<proteinExistence type="predicted"/>
<evidence type="ECO:0000313" key="4">
    <source>
        <dbReference type="Proteomes" id="UP000464507"/>
    </source>
</evidence>
<feature type="transmembrane region" description="Helical" evidence="2">
    <location>
        <begin position="6"/>
        <end position="27"/>
    </location>
</feature>
<dbReference type="EMBL" id="CP017146">
    <property type="protein sequence ID" value="QHO69158.1"/>
    <property type="molecule type" value="Genomic_DNA"/>
</dbReference>
<feature type="transmembrane region" description="Helical" evidence="2">
    <location>
        <begin position="191"/>
        <end position="213"/>
    </location>
</feature>
<feature type="compositionally biased region" description="Basic and acidic residues" evidence="1">
    <location>
        <begin position="83"/>
        <end position="125"/>
    </location>
</feature>
<organism evidence="3 4">
    <name type="scientific">Marisediminicola antarctica</name>
    <dbReference type="NCBI Taxonomy" id="674079"/>
    <lineage>
        <taxon>Bacteria</taxon>
        <taxon>Bacillati</taxon>
        <taxon>Actinomycetota</taxon>
        <taxon>Actinomycetes</taxon>
        <taxon>Micrococcales</taxon>
        <taxon>Microbacteriaceae</taxon>
        <taxon>Marisediminicola</taxon>
    </lineage>
</organism>
<gene>
    <name evidence="3" type="ORF">BHD05_05335</name>
</gene>
<name>A0A7L5AFD1_9MICO</name>
<protein>
    <submittedName>
        <fullName evidence="3">Uncharacterized protein</fullName>
    </submittedName>
</protein>
<keyword evidence="2" id="KW-0812">Transmembrane</keyword>
<reference evidence="3 4" key="1">
    <citation type="submission" date="2016-09" db="EMBL/GenBank/DDBJ databases">
        <title>Complete genome sequence of microbes from the polar regions.</title>
        <authorList>
            <person name="Liao L."/>
            <person name="Chen B."/>
        </authorList>
    </citation>
    <scope>NUCLEOTIDE SEQUENCE [LARGE SCALE GENOMIC DNA]</scope>
    <source>
        <strain evidence="3 4">ZS314</strain>
    </source>
</reference>
<keyword evidence="2" id="KW-0472">Membrane</keyword>
<keyword evidence="2" id="KW-1133">Transmembrane helix</keyword>
<evidence type="ECO:0000256" key="1">
    <source>
        <dbReference type="SAM" id="MobiDB-lite"/>
    </source>
</evidence>
<feature type="compositionally biased region" description="Pro residues" evidence="1">
    <location>
        <begin position="356"/>
        <end position="372"/>
    </location>
</feature>
<feature type="transmembrane region" description="Helical" evidence="2">
    <location>
        <begin position="314"/>
        <end position="334"/>
    </location>
</feature>
<evidence type="ECO:0000313" key="3">
    <source>
        <dbReference type="EMBL" id="QHO69158.1"/>
    </source>
</evidence>
<feature type="region of interest" description="Disordered" evidence="1">
    <location>
        <begin position="81"/>
        <end position="125"/>
    </location>
</feature>
<dbReference type="KEGG" id="mant:BHD05_05335"/>
<sequence length="372" mass="40804">MDASDFLLQLTIAIIGALFGALFARVLPGAKASPSGSSIKIRGNTFLGDVRIGDTTLKVSNDNRVIIGAADASTISKQVRYNTPEKDAEREENLRLQHQRKAEERRQKEREKAHQDELARIRGDKPASNTGDDWFWPKVIAAGIVVALVVTGYVLFREQVILVITWIASFALGFSISAVLYTALRRVVLRGWLTFQLLFNIVLAFGLMLSLNWLSTPAAGANQAAYQAILNAGGIDLVELVTGLLDSERRGPYATLILQVAGFFPLVLSLGFVICHAVSVFAIARYAVLVRKDPDYVASRPQRVAMKLFRGPNFPFWAAMILAALAFLLVSGYVSEFIQWVSRNNEDRIGELFTPTPTPPPVLPEPAPTVAP</sequence>
<feature type="transmembrane region" description="Helical" evidence="2">
    <location>
        <begin position="135"/>
        <end position="155"/>
    </location>
</feature>
<dbReference type="RefSeq" id="WP_161885518.1">
    <property type="nucleotide sequence ID" value="NZ_CP017146.1"/>
</dbReference>
<accession>A0A7L5AFD1</accession>
<dbReference type="AlphaFoldDB" id="A0A7L5AFD1"/>
<feature type="transmembrane region" description="Helical" evidence="2">
    <location>
        <begin position="257"/>
        <end position="284"/>
    </location>
</feature>
<keyword evidence="4" id="KW-1185">Reference proteome</keyword>
<feature type="region of interest" description="Disordered" evidence="1">
    <location>
        <begin position="352"/>
        <end position="372"/>
    </location>
</feature>
<dbReference type="Proteomes" id="UP000464507">
    <property type="component" value="Chromosome"/>
</dbReference>
<feature type="transmembrane region" description="Helical" evidence="2">
    <location>
        <begin position="161"/>
        <end position="184"/>
    </location>
</feature>
<evidence type="ECO:0000256" key="2">
    <source>
        <dbReference type="SAM" id="Phobius"/>
    </source>
</evidence>